<evidence type="ECO:0000256" key="1">
    <source>
        <dbReference type="SAM" id="MobiDB-lite"/>
    </source>
</evidence>
<protein>
    <submittedName>
        <fullName evidence="2">Uncharacterized protein</fullName>
    </submittedName>
</protein>
<organism evidence="2 3">
    <name type="scientific">Magallana gigas</name>
    <name type="common">Pacific oyster</name>
    <name type="synonym">Crassostrea gigas</name>
    <dbReference type="NCBI Taxonomy" id="29159"/>
    <lineage>
        <taxon>Eukaryota</taxon>
        <taxon>Metazoa</taxon>
        <taxon>Spiralia</taxon>
        <taxon>Lophotrochozoa</taxon>
        <taxon>Mollusca</taxon>
        <taxon>Bivalvia</taxon>
        <taxon>Autobranchia</taxon>
        <taxon>Pteriomorphia</taxon>
        <taxon>Ostreida</taxon>
        <taxon>Ostreoidea</taxon>
        <taxon>Ostreidae</taxon>
        <taxon>Magallana</taxon>
    </lineage>
</organism>
<evidence type="ECO:0000313" key="3">
    <source>
        <dbReference type="Proteomes" id="UP000005408"/>
    </source>
</evidence>
<dbReference type="EnsemblMetazoa" id="G31356.1">
    <property type="protein sequence ID" value="G31356.1:cds"/>
    <property type="gene ID" value="G31356"/>
</dbReference>
<feature type="compositionally biased region" description="Basic and acidic residues" evidence="1">
    <location>
        <begin position="19"/>
        <end position="31"/>
    </location>
</feature>
<keyword evidence="3" id="KW-1185">Reference proteome</keyword>
<dbReference type="Proteomes" id="UP000005408">
    <property type="component" value="Unassembled WGS sequence"/>
</dbReference>
<name>A0A8W8MAK3_MAGGI</name>
<proteinExistence type="predicted"/>
<dbReference type="AlphaFoldDB" id="A0A8W8MAK3"/>
<evidence type="ECO:0000313" key="2">
    <source>
        <dbReference type="EnsemblMetazoa" id="G31356.1:cds"/>
    </source>
</evidence>
<reference evidence="2" key="1">
    <citation type="submission" date="2022-08" db="UniProtKB">
        <authorList>
            <consortium name="EnsemblMetazoa"/>
        </authorList>
    </citation>
    <scope>IDENTIFICATION</scope>
    <source>
        <strain evidence="2">05x7-T-G4-1.051#20</strain>
    </source>
</reference>
<feature type="region of interest" description="Disordered" evidence="1">
    <location>
        <begin position="1"/>
        <end position="31"/>
    </location>
</feature>
<accession>A0A8W8MAK3</accession>
<sequence length="83" mass="9713">MSFQLAEFQRKRKKKKTHLPKDAEEGEPDTRTLLRTQTALYAAYDRIEELGESLAGKQLALDKFISENDRLQRKIHESKVNRP</sequence>